<reference evidence="1" key="1">
    <citation type="submission" date="2011-03" db="EMBL/GenBank/DDBJ databases">
        <title>The Genome Sequence of Nematocida sp1 strain ERTm2.</title>
        <authorList>
            <consortium name="The Broad Institute Genome Sequencing Platform"/>
            <consortium name="The Broad Institute Genome Sequencing Center for Infectious Disease"/>
            <person name="Cuomo C."/>
            <person name="Troemel E."/>
            <person name="Young S.K."/>
            <person name="Zeng Q."/>
            <person name="Gargeya S."/>
            <person name="Fitzgerald M."/>
            <person name="Haas B."/>
            <person name="Abouelleil A."/>
            <person name="Alvarado L."/>
            <person name="Arachchi H.M."/>
            <person name="Berlin A."/>
            <person name="Brown A."/>
            <person name="Chapman S.B."/>
            <person name="Chen Z."/>
            <person name="Dunbar C."/>
            <person name="Freedman E."/>
            <person name="Gearin G."/>
            <person name="Gellesch M."/>
            <person name="Goldberg J."/>
            <person name="Griggs A."/>
            <person name="Gujja S."/>
            <person name="Heilman E.R."/>
            <person name="Heiman D."/>
            <person name="Howarth C."/>
            <person name="Larson L."/>
            <person name="Lui A."/>
            <person name="MacDonald P.J.P."/>
            <person name="Mehta T."/>
            <person name="Montmayeur A."/>
            <person name="Murphy C."/>
            <person name="Neiman D."/>
            <person name="Pearson M."/>
            <person name="Priest M."/>
            <person name="Roberts A."/>
            <person name="Saif S."/>
            <person name="Shea T."/>
            <person name="Shenoy N."/>
            <person name="Sisk P."/>
            <person name="Stolte C."/>
            <person name="Sykes S."/>
            <person name="White J."/>
            <person name="Yandava C."/>
            <person name="Wortman J."/>
            <person name="Nusbaum C."/>
            <person name="Birren B."/>
        </authorList>
    </citation>
    <scope>NUCLEOTIDE SEQUENCE</scope>
    <source>
        <strain evidence="1">ERTm2</strain>
    </source>
</reference>
<gene>
    <name evidence="1" type="ORF">NERG_01089</name>
</gene>
<evidence type="ECO:0000313" key="1">
    <source>
        <dbReference type="EMBL" id="EHY65482.1"/>
    </source>
</evidence>
<proteinExistence type="predicted"/>
<accession>H8ZCU2</accession>
<dbReference type="AlphaFoldDB" id="H8ZCU2"/>
<sequence length="121" mass="13658">MQKQALPEYAWIICRLDHIKASPTKSSPIKNASTVIAARPRSFVHLPCMHVPFHPHGVPSRNDFSGSATDFPFLFTHFMAHPLYPGSAEIIEYLSPARTHCLSLFVHRPLAQNPAEHLFLF</sequence>
<organism evidence="1">
    <name type="scientific">Nematocida ausubeli (strain ATCC PRA-371 / ERTm2)</name>
    <name type="common">Nematode killer fungus</name>
    <dbReference type="NCBI Taxonomy" id="1913371"/>
    <lineage>
        <taxon>Eukaryota</taxon>
        <taxon>Fungi</taxon>
        <taxon>Fungi incertae sedis</taxon>
        <taxon>Microsporidia</taxon>
        <taxon>Nematocida</taxon>
    </lineage>
</organism>
<dbReference type="HOGENOM" id="CLU_2038680_0_0_1"/>
<dbReference type="Proteomes" id="UP000005622">
    <property type="component" value="Unassembled WGS sequence"/>
</dbReference>
<dbReference type="EMBL" id="JH604635">
    <property type="protein sequence ID" value="EHY65482.1"/>
    <property type="molecule type" value="Genomic_DNA"/>
</dbReference>
<protein>
    <submittedName>
        <fullName evidence="1">Uncharacterized protein</fullName>
    </submittedName>
</protein>
<name>H8ZCU2_NEMA1</name>